<dbReference type="Gene3D" id="2.60.40.10">
    <property type="entry name" value="Immunoglobulins"/>
    <property type="match status" value="1"/>
</dbReference>
<accession>A0AAD8EM42</accession>
<dbReference type="Pfam" id="PF07679">
    <property type="entry name" value="I-set"/>
    <property type="match status" value="1"/>
</dbReference>
<keyword evidence="1" id="KW-0677">Repeat</keyword>
<evidence type="ECO:0000313" key="5">
    <source>
        <dbReference type="Proteomes" id="UP001233999"/>
    </source>
</evidence>
<dbReference type="SUPFAM" id="SSF48726">
    <property type="entry name" value="Immunoglobulin"/>
    <property type="match status" value="1"/>
</dbReference>
<dbReference type="GO" id="GO:0031430">
    <property type="term" value="C:M band"/>
    <property type="evidence" value="ECO:0007669"/>
    <property type="project" value="TreeGrafter"/>
</dbReference>
<dbReference type="FunFam" id="2.60.40.10:FF:000031">
    <property type="entry name" value="Myosin-binding protein C, slow type"/>
    <property type="match status" value="1"/>
</dbReference>
<comment type="caution">
    <text evidence="4">The sequence shown here is derived from an EMBL/GenBank/DDBJ whole genome shotgun (WGS) entry which is preliminary data.</text>
</comment>
<keyword evidence="5" id="KW-1185">Reference proteome</keyword>
<evidence type="ECO:0000256" key="1">
    <source>
        <dbReference type="ARBA" id="ARBA00022737"/>
    </source>
</evidence>
<feature type="domain" description="Immunoglobulin I-set" evidence="3">
    <location>
        <begin position="5"/>
        <end position="68"/>
    </location>
</feature>
<proteinExistence type="predicted"/>
<dbReference type="InterPro" id="IPR036179">
    <property type="entry name" value="Ig-like_dom_sf"/>
</dbReference>
<keyword evidence="2" id="KW-0393">Immunoglobulin domain</keyword>
<dbReference type="EMBL" id="JASPKZ010002929">
    <property type="protein sequence ID" value="KAJ9594582.1"/>
    <property type="molecule type" value="Genomic_DNA"/>
</dbReference>
<dbReference type="AlphaFoldDB" id="A0AAD8EM42"/>
<gene>
    <name evidence="4" type="ORF">L9F63_027436</name>
</gene>
<evidence type="ECO:0000259" key="3">
    <source>
        <dbReference type="Pfam" id="PF07679"/>
    </source>
</evidence>
<dbReference type="PANTHER" id="PTHR14340">
    <property type="entry name" value="MICROFIBRIL-ASSOCIATED GLYCOPROTEIN 3"/>
    <property type="match status" value="1"/>
</dbReference>
<dbReference type="GO" id="GO:0008307">
    <property type="term" value="F:structural constituent of muscle"/>
    <property type="evidence" value="ECO:0007669"/>
    <property type="project" value="TreeGrafter"/>
</dbReference>
<name>A0AAD8EM42_DIPPU</name>
<organism evidence="4 5">
    <name type="scientific">Diploptera punctata</name>
    <name type="common">Pacific beetle cockroach</name>
    <dbReference type="NCBI Taxonomy" id="6984"/>
    <lineage>
        <taxon>Eukaryota</taxon>
        <taxon>Metazoa</taxon>
        <taxon>Ecdysozoa</taxon>
        <taxon>Arthropoda</taxon>
        <taxon>Hexapoda</taxon>
        <taxon>Insecta</taxon>
        <taxon>Pterygota</taxon>
        <taxon>Neoptera</taxon>
        <taxon>Polyneoptera</taxon>
        <taxon>Dictyoptera</taxon>
        <taxon>Blattodea</taxon>
        <taxon>Blaberoidea</taxon>
        <taxon>Blaberidae</taxon>
        <taxon>Diplopterinae</taxon>
        <taxon>Diploptera</taxon>
    </lineage>
</organism>
<dbReference type="Proteomes" id="UP001233999">
    <property type="component" value="Unassembled WGS sequence"/>
</dbReference>
<dbReference type="InterPro" id="IPR013098">
    <property type="entry name" value="Ig_I-set"/>
</dbReference>
<reference evidence="4" key="2">
    <citation type="submission" date="2023-05" db="EMBL/GenBank/DDBJ databases">
        <authorList>
            <person name="Fouks B."/>
        </authorList>
    </citation>
    <scope>NUCLEOTIDE SEQUENCE</scope>
    <source>
        <strain evidence="4">Stay&amp;Tobe</strain>
        <tissue evidence="4">Testes</tissue>
    </source>
</reference>
<dbReference type="PANTHER" id="PTHR14340:SF13">
    <property type="entry name" value="TITIN"/>
    <property type="match status" value="1"/>
</dbReference>
<sequence>MLHSQKPTLTWFNNDILLDDSDSRIHQQLADDYASIVVKNSKRSDTGQYRLQLKNPSGFDTATINVKVLDRPCPPENLRADEFAGDALTLFWNPPRTMEVLTSQIMLLRRKNHVQMHGRRLAVM</sequence>
<dbReference type="InterPro" id="IPR013783">
    <property type="entry name" value="Ig-like_fold"/>
</dbReference>
<reference evidence="4" key="1">
    <citation type="journal article" date="2023" name="IScience">
        <title>Live-bearing cockroach genome reveals convergent evolutionary mechanisms linked to viviparity in insects and beyond.</title>
        <authorList>
            <person name="Fouks B."/>
            <person name="Harrison M.C."/>
            <person name="Mikhailova A.A."/>
            <person name="Marchal E."/>
            <person name="English S."/>
            <person name="Carruthers M."/>
            <person name="Jennings E.C."/>
            <person name="Chiamaka E.L."/>
            <person name="Frigard R.A."/>
            <person name="Pippel M."/>
            <person name="Attardo G.M."/>
            <person name="Benoit J.B."/>
            <person name="Bornberg-Bauer E."/>
            <person name="Tobe S.S."/>
        </authorList>
    </citation>
    <scope>NUCLEOTIDE SEQUENCE</scope>
    <source>
        <strain evidence="4">Stay&amp;Tobe</strain>
    </source>
</reference>
<evidence type="ECO:0000256" key="2">
    <source>
        <dbReference type="ARBA" id="ARBA00023319"/>
    </source>
</evidence>
<protein>
    <recommendedName>
        <fullName evidence="3">Immunoglobulin I-set domain-containing protein</fullName>
    </recommendedName>
</protein>
<dbReference type="GO" id="GO:0045214">
    <property type="term" value="P:sarcomere organization"/>
    <property type="evidence" value="ECO:0007669"/>
    <property type="project" value="TreeGrafter"/>
</dbReference>
<evidence type="ECO:0000313" key="4">
    <source>
        <dbReference type="EMBL" id="KAJ9594582.1"/>
    </source>
</evidence>
<dbReference type="GO" id="GO:0048738">
    <property type="term" value="P:cardiac muscle tissue development"/>
    <property type="evidence" value="ECO:0007669"/>
    <property type="project" value="TreeGrafter"/>
</dbReference>